<evidence type="ECO:0000256" key="2">
    <source>
        <dbReference type="HAMAP-Rule" id="MF_00055"/>
    </source>
</evidence>
<name>A0A4R1HDM1_9GAMM</name>
<dbReference type="PANTHER" id="PTHR11060:SF0">
    <property type="entry name" value="PROTEIN MEMO1"/>
    <property type="match status" value="1"/>
</dbReference>
<dbReference type="PANTHER" id="PTHR11060">
    <property type="entry name" value="PROTEIN MEMO1"/>
    <property type="match status" value="1"/>
</dbReference>
<dbReference type="Proteomes" id="UP000295707">
    <property type="component" value="Unassembled WGS sequence"/>
</dbReference>
<keyword evidence="4" id="KW-1185">Reference proteome</keyword>
<organism evidence="3 4">
    <name type="scientific">Thiogranum longum</name>
    <dbReference type="NCBI Taxonomy" id="1537524"/>
    <lineage>
        <taxon>Bacteria</taxon>
        <taxon>Pseudomonadati</taxon>
        <taxon>Pseudomonadota</taxon>
        <taxon>Gammaproteobacteria</taxon>
        <taxon>Chromatiales</taxon>
        <taxon>Ectothiorhodospiraceae</taxon>
        <taxon>Thiogranum</taxon>
    </lineage>
</organism>
<accession>A0A4R1HDM1</accession>
<gene>
    <name evidence="3" type="ORF">DFR30_2096</name>
</gene>
<dbReference type="EMBL" id="SMFX01000001">
    <property type="protein sequence ID" value="TCK18811.1"/>
    <property type="molecule type" value="Genomic_DNA"/>
</dbReference>
<dbReference type="InterPro" id="IPR002737">
    <property type="entry name" value="MEMO1_fam"/>
</dbReference>
<proteinExistence type="inferred from homology"/>
<dbReference type="HAMAP" id="MF_00055">
    <property type="entry name" value="MEMO1"/>
    <property type="match status" value="1"/>
</dbReference>
<comment type="caution">
    <text evidence="3">The sequence shown here is derived from an EMBL/GenBank/DDBJ whole genome shotgun (WGS) entry which is preliminary data.</text>
</comment>
<sequence>MPQIREPAVAGMFYPDDPLLLQQQVEGLLAREAPVEICPKALVVPHAGYIYSGPVAASAYSLLPPCRERIKRVVLLGPAHRVPFTGIAASSAQYFASPLGTMRVDQEAMNSILTKPQLRILDEAHQDEHSLEVQLPFLQTVLNKDVGLVPLLVGDASPREVTDIIETLWDGPETLIVISSDLSHYHDYHTAQHLDQATSMAIEQLNPEAIDYPQACGRTPLNGLLYAARHHKLHATALDVRNSGDTAGSRDRVVGYGAYAFA</sequence>
<dbReference type="Gene3D" id="3.40.830.10">
    <property type="entry name" value="LigB-like"/>
    <property type="match status" value="1"/>
</dbReference>
<evidence type="ECO:0000313" key="4">
    <source>
        <dbReference type="Proteomes" id="UP000295707"/>
    </source>
</evidence>
<evidence type="ECO:0000313" key="3">
    <source>
        <dbReference type="EMBL" id="TCK18811.1"/>
    </source>
</evidence>
<dbReference type="RefSeq" id="WP_132972936.1">
    <property type="nucleotide sequence ID" value="NZ_SMFX01000001.1"/>
</dbReference>
<dbReference type="OrthoDB" id="9782820at2"/>
<reference evidence="3 4" key="1">
    <citation type="submission" date="2019-03" db="EMBL/GenBank/DDBJ databases">
        <title>Genomic Encyclopedia of Type Strains, Phase IV (KMG-IV): sequencing the most valuable type-strain genomes for metagenomic binning, comparative biology and taxonomic classification.</title>
        <authorList>
            <person name="Goeker M."/>
        </authorList>
    </citation>
    <scope>NUCLEOTIDE SEQUENCE [LARGE SCALE GENOMIC DNA]</scope>
    <source>
        <strain evidence="3 4">DSM 19610</strain>
    </source>
</reference>
<protein>
    <recommendedName>
        <fullName evidence="2">MEMO1 family protein DFR30_2096</fullName>
    </recommendedName>
</protein>
<evidence type="ECO:0000256" key="1">
    <source>
        <dbReference type="ARBA" id="ARBA00006315"/>
    </source>
</evidence>
<dbReference type="AlphaFoldDB" id="A0A4R1HDM1"/>
<comment type="similarity">
    <text evidence="1 2">Belongs to the MEMO1 family.</text>
</comment>
<dbReference type="Pfam" id="PF01875">
    <property type="entry name" value="Memo"/>
    <property type="match status" value="1"/>
</dbReference>
<dbReference type="CDD" id="cd07361">
    <property type="entry name" value="MEMO_like"/>
    <property type="match status" value="1"/>
</dbReference>
<dbReference type="NCBIfam" id="TIGR04336">
    <property type="entry name" value="AmmeMemoSam_B"/>
    <property type="match status" value="1"/>
</dbReference>